<dbReference type="Pfam" id="PF13367">
    <property type="entry name" value="PrsW-protease"/>
    <property type="match status" value="1"/>
</dbReference>
<keyword evidence="2" id="KW-0472">Membrane</keyword>
<dbReference type="AlphaFoldDB" id="A0A839QU51"/>
<evidence type="ECO:0000313" key="4">
    <source>
        <dbReference type="Proteomes" id="UP000523000"/>
    </source>
</evidence>
<reference evidence="3 4" key="1">
    <citation type="submission" date="2020-08" db="EMBL/GenBank/DDBJ databases">
        <title>Sequencing the genomes of 1000 actinobacteria strains.</title>
        <authorList>
            <person name="Klenk H.-P."/>
        </authorList>
    </citation>
    <scope>NUCLEOTIDE SEQUENCE [LARGE SCALE GENOMIC DNA]</scope>
    <source>
        <strain evidence="3 4">DSM 22826</strain>
    </source>
</reference>
<dbReference type="PANTHER" id="PTHR36844">
    <property type="entry name" value="PROTEASE PRSW"/>
    <property type="match status" value="1"/>
</dbReference>
<keyword evidence="2" id="KW-0812">Transmembrane</keyword>
<feature type="transmembrane region" description="Helical" evidence="2">
    <location>
        <begin position="269"/>
        <end position="290"/>
    </location>
</feature>
<keyword evidence="2" id="KW-1133">Transmembrane helix</keyword>
<comment type="caution">
    <text evidence="3">The sequence shown here is derived from an EMBL/GenBank/DDBJ whole genome shotgun (WGS) entry which is preliminary data.</text>
</comment>
<feature type="transmembrane region" description="Helical" evidence="2">
    <location>
        <begin position="45"/>
        <end position="66"/>
    </location>
</feature>
<feature type="transmembrane region" description="Helical" evidence="2">
    <location>
        <begin position="178"/>
        <end position="201"/>
    </location>
</feature>
<keyword evidence="4" id="KW-1185">Reference proteome</keyword>
<proteinExistence type="predicted"/>
<feature type="region of interest" description="Disordered" evidence="1">
    <location>
        <begin position="303"/>
        <end position="325"/>
    </location>
</feature>
<dbReference type="Proteomes" id="UP000523000">
    <property type="component" value="Unassembled WGS sequence"/>
</dbReference>
<organism evidence="3 4">
    <name type="scientific">Paeniglutamicibacter cryotolerans</name>
    <dbReference type="NCBI Taxonomy" id="670079"/>
    <lineage>
        <taxon>Bacteria</taxon>
        <taxon>Bacillati</taxon>
        <taxon>Actinomycetota</taxon>
        <taxon>Actinomycetes</taxon>
        <taxon>Micrococcales</taxon>
        <taxon>Micrococcaceae</taxon>
        <taxon>Paeniglutamicibacter</taxon>
    </lineage>
</organism>
<evidence type="ECO:0000256" key="1">
    <source>
        <dbReference type="SAM" id="MobiDB-lite"/>
    </source>
</evidence>
<accession>A0A839QU51</accession>
<dbReference type="RefSeq" id="WP_183512373.1">
    <property type="nucleotide sequence ID" value="NZ_BAABGK010000111.1"/>
</dbReference>
<dbReference type="EMBL" id="JACHVS010000002">
    <property type="protein sequence ID" value="MBB2996802.1"/>
    <property type="molecule type" value="Genomic_DNA"/>
</dbReference>
<feature type="transmembrane region" description="Helical" evidence="2">
    <location>
        <begin position="234"/>
        <end position="257"/>
    </location>
</feature>
<gene>
    <name evidence="3" type="ORF">E9229_003049</name>
</gene>
<feature type="transmembrane region" description="Helical" evidence="2">
    <location>
        <begin position="137"/>
        <end position="158"/>
    </location>
</feature>
<dbReference type="PANTHER" id="PTHR36844:SF1">
    <property type="entry name" value="PROTEASE PRSW"/>
    <property type="match status" value="1"/>
</dbReference>
<feature type="transmembrane region" description="Helical" evidence="2">
    <location>
        <begin position="78"/>
        <end position="96"/>
    </location>
</feature>
<evidence type="ECO:0000313" key="3">
    <source>
        <dbReference type="EMBL" id="MBB2996802.1"/>
    </source>
</evidence>
<feature type="transmembrane region" description="Helical" evidence="2">
    <location>
        <begin position="108"/>
        <end position="130"/>
    </location>
</feature>
<dbReference type="GO" id="GO:0008233">
    <property type="term" value="F:peptidase activity"/>
    <property type="evidence" value="ECO:0007669"/>
    <property type="project" value="InterPro"/>
</dbReference>
<sequence>MSTVTAGSTTAHTKRHGWWWKTLVVGFVLWGLTVWVTAVTLNSNLIPTLILLGSFLVPFCVVMFVLERVSGNLSTIQVIRAFVIGGICGVLGASLLESDLKSSVFTYVGVGFIEEFVKGAILLVVGWRILPKTAGQGALLGAAVGAGFAAFESAGYAFNSVITAQGLDLVTMLQTEALRAILTPVGHVLWTAILGAALFGAARGRKHYRFAFSIIGAYVGVALLHGLWDSLGGLTTLLALLITGTTIADLKFGFITAGSQAHAASLASILYVVGIVITAVIGILVLWLILRHHHKADRAHAVTTASGYPDPTPVPSSQPVGPEEA</sequence>
<evidence type="ECO:0000256" key="2">
    <source>
        <dbReference type="SAM" id="Phobius"/>
    </source>
</evidence>
<feature type="transmembrane region" description="Helical" evidence="2">
    <location>
        <begin position="18"/>
        <end position="39"/>
    </location>
</feature>
<feature type="transmembrane region" description="Helical" evidence="2">
    <location>
        <begin position="208"/>
        <end position="228"/>
    </location>
</feature>
<dbReference type="InterPro" id="IPR026898">
    <property type="entry name" value="PrsW"/>
</dbReference>
<protein>
    <submittedName>
        <fullName evidence="3">RsiW-degrading membrane proteinase PrsW (M82 family)</fullName>
    </submittedName>
</protein>
<name>A0A839QU51_9MICC</name>